<gene>
    <name evidence="6" type="ORF">LX83_000504</name>
</gene>
<dbReference type="InterPro" id="IPR000847">
    <property type="entry name" value="LysR_HTH_N"/>
</dbReference>
<dbReference type="PRINTS" id="PR00039">
    <property type="entry name" value="HTHLYSR"/>
</dbReference>
<dbReference type="Gene3D" id="1.10.10.10">
    <property type="entry name" value="Winged helix-like DNA-binding domain superfamily/Winged helix DNA-binding domain"/>
    <property type="match status" value="1"/>
</dbReference>
<sequence>MQMELRHLHVVLSVAEAGSISRAAAQLRIAQSGLTAQLHRIEQEFGGTLFVRGTGGVALTELGEHVLVRARELLGRFDDLLASSRALVNQPEPIAPVQLSGPPGAVVAMLVSAVRETLPDREQTTALEHAPDTLVDLLGAARLDLAVLARQPDSAVRLPAEVDARELVTEPAFVALAADHPLAHRPRLRLADLADQEWVTVRERLGGLGAHFRLACEAAGFTPRCHHVGADLATAAMLVRSGHAVAALYPQSLPVPGTVLRPLVDHPLRRELTLVWHAHSAVAGVIGDIHAKVRKSYHEMVSSHPAYRTWWAAHTAAPGHSG</sequence>
<organism evidence="6 7">
    <name type="scientific">Goodfellowiella coeruleoviolacea</name>
    <dbReference type="NCBI Taxonomy" id="334858"/>
    <lineage>
        <taxon>Bacteria</taxon>
        <taxon>Bacillati</taxon>
        <taxon>Actinomycetota</taxon>
        <taxon>Actinomycetes</taxon>
        <taxon>Pseudonocardiales</taxon>
        <taxon>Pseudonocardiaceae</taxon>
        <taxon>Goodfellowiella</taxon>
    </lineage>
</organism>
<accession>A0AAE3GAV9</accession>
<dbReference type="Pfam" id="PF00126">
    <property type="entry name" value="HTH_1"/>
    <property type="match status" value="1"/>
</dbReference>
<dbReference type="Pfam" id="PF03466">
    <property type="entry name" value="LysR_substrate"/>
    <property type="match status" value="1"/>
</dbReference>
<keyword evidence="7" id="KW-1185">Reference proteome</keyword>
<dbReference type="PANTHER" id="PTHR30346">
    <property type="entry name" value="TRANSCRIPTIONAL DUAL REGULATOR HCAR-RELATED"/>
    <property type="match status" value="1"/>
</dbReference>
<evidence type="ECO:0000259" key="5">
    <source>
        <dbReference type="PROSITE" id="PS50931"/>
    </source>
</evidence>
<dbReference type="SUPFAM" id="SSF53850">
    <property type="entry name" value="Periplasmic binding protein-like II"/>
    <property type="match status" value="1"/>
</dbReference>
<evidence type="ECO:0000256" key="1">
    <source>
        <dbReference type="ARBA" id="ARBA00009437"/>
    </source>
</evidence>
<comment type="caution">
    <text evidence="6">The sequence shown here is derived from an EMBL/GenBank/DDBJ whole genome shotgun (WGS) entry which is preliminary data.</text>
</comment>
<dbReference type="GO" id="GO:0003700">
    <property type="term" value="F:DNA-binding transcription factor activity"/>
    <property type="evidence" value="ECO:0007669"/>
    <property type="project" value="InterPro"/>
</dbReference>
<dbReference type="SUPFAM" id="SSF46785">
    <property type="entry name" value="Winged helix' DNA-binding domain"/>
    <property type="match status" value="1"/>
</dbReference>
<evidence type="ECO:0000256" key="4">
    <source>
        <dbReference type="ARBA" id="ARBA00023163"/>
    </source>
</evidence>
<reference evidence="6" key="1">
    <citation type="submission" date="2022-06" db="EMBL/GenBank/DDBJ databases">
        <title>Genomic Encyclopedia of Archaeal and Bacterial Type Strains, Phase II (KMG-II): from individual species to whole genera.</title>
        <authorList>
            <person name="Goeker M."/>
        </authorList>
    </citation>
    <scope>NUCLEOTIDE SEQUENCE</scope>
    <source>
        <strain evidence="6">DSM 43935</strain>
    </source>
</reference>
<dbReference type="AlphaFoldDB" id="A0AAE3GAV9"/>
<dbReference type="RefSeq" id="WP_253766506.1">
    <property type="nucleotide sequence ID" value="NZ_JAMTCK010000001.1"/>
</dbReference>
<keyword evidence="4" id="KW-0804">Transcription</keyword>
<dbReference type="CDD" id="cd08414">
    <property type="entry name" value="PBP2_LTTR_aromatics_like"/>
    <property type="match status" value="1"/>
</dbReference>
<keyword evidence="3 6" id="KW-0238">DNA-binding</keyword>
<dbReference type="Proteomes" id="UP001206128">
    <property type="component" value="Unassembled WGS sequence"/>
</dbReference>
<dbReference type="PROSITE" id="PS50931">
    <property type="entry name" value="HTH_LYSR"/>
    <property type="match status" value="1"/>
</dbReference>
<keyword evidence="2" id="KW-0805">Transcription regulation</keyword>
<name>A0AAE3GAV9_9PSEU</name>
<dbReference type="Gene3D" id="3.40.190.10">
    <property type="entry name" value="Periplasmic binding protein-like II"/>
    <property type="match status" value="2"/>
</dbReference>
<comment type="similarity">
    <text evidence="1">Belongs to the LysR transcriptional regulatory family.</text>
</comment>
<dbReference type="EMBL" id="JAMTCK010000001">
    <property type="protein sequence ID" value="MCP2163664.1"/>
    <property type="molecule type" value="Genomic_DNA"/>
</dbReference>
<dbReference type="PANTHER" id="PTHR30346:SF30">
    <property type="entry name" value="SMALL NEUTRAL PROTEASE REGULATORY PROTEIN"/>
    <property type="match status" value="1"/>
</dbReference>
<dbReference type="InterPro" id="IPR036390">
    <property type="entry name" value="WH_DNA-bd_sf"/>
</dbReference>
<dbReference type="GO" id="GO:0032993">
    <property type="term" value="C:protein-DNA complex"/>
    <property type="evidence" value="ECO:0007669"/>
    <property type="project" value="TreeGrafter"/>
</dbReference>
<protein>
    <submittedName>
        <fullName evidence="6">DNA-binding transcriptional regulator, LysR family</fullName>
    </submittedName>
</protein>
<dbReference type="InterPro" id="IPR005119">
    <property type="entry name" value="LysR_subst-bd"/>
</dbReference>
<evidence type="ECO:0000256" key="3">
    <source>
        <dbReference type="ARBA" id="ARBA00023125"/>
    </source>
</evidence>
<dbReference type="GO" id="GO:0003677">
    <property type="term" value="F:DNA binding"/>
    <property type="evidence" value="ECO:0007669"/>
    <property type="project" value="UniProtKB-KW"/>
</dbReference>
<evidence type="ECO:0000313" key="6">
    <source>
        <dbReference type="EMBL" id="MCP2163664.1"/>
    </source>
</evidence>
<evidence type="ECO:0000313" key="7">
    <source>
        <dbReference type="Proteomes" id="UP001206128"/>
    </source>
</evidence>
<dbReference type="InterPro" id="IPR036388">
    <property type="entry name" value="WH-like_DNA-bd_sf"/>
</dbReference>
<evidence type="ECO:0000256" key="2">
    <source>
        <dbReference type="ARBA" id="ARBA00023015"/>
    </source>
</evidence>
<proteinExistence type="inferred from homology"/>
<feature type="domain" description="HTH lysR-type" evidence="5">
    <location>
        <begin position="3"/>
        <end position="60"/>
    </location>
</feature>